<accession>A0A6A7K7S4</accession>
<feature type="transmembrane region" description="Helical" evidence="5">
    <location>
        <begin position="56"/>
        <end position="73"/>
    </location>
</feature>
<dbReference type="RefSeq" id="WP_152803094.1">
    <property type="nucleotide sequence ID" value="NZ_WHNX01000008.1"/>
</dbReference>
<dbReference type="AlphaFoldDB" id="A0A6A7K7S4"/>
<dbReference type="PANTHER" id="PTHR43427">
    <property type="entry name" value="CHLORIDE CHANNEL PROTEIN CLC-E"/>
    <property type="match status" value="1"/>
</dbReference>
<keyword evidence="7" id="KW-1185">Reference proteome</keyword>
<dbReference type="Pfam" id="PF00654">
    <property type="entry name" value="Voltage_CLC"/>
    <property type="match status" value="1"/>
</dbReference>
<protein>
    <submittedName>
        <fullName evidence="6">Voltage-gated chloride channel protein</fullName>
    </submittedName>
</protein>
<name>A0A6A7K7S4_9FIRM</name>
<dbReference type="InterPro" id="IPR001807">
    <property type="entry name" value="ClC"/>
</dbReference>
<evidence type="ECO:0000313" key="6">
    <source>
        <dbReference type="EMBL" id="MPW25538.1"/>
    </source>
</evidence>
<reference evidence="6 7" key="1">
    <citation type="submission" date="2019-10" db="EMBL/GenBank/DDBJ databases">
        <title>Alkalibaculum tamaniensis sp.nov., a new alkaliphilic acetogen, isolated on methoxylated aromatics from a mud volcano.</title>
        <authorList>
            <person name="Khomyakova M.A."/>
            <person name="Merkel A.Y."/>
            <person name="Bonch-Osmolovskaya E.A."/>
            <person name="Slobodkin A.I."/>
        </authorList>
    </citation>
    <scope>NUCLEOTIDE SEQUENCE [LARGE SCALE GENOMIC DNA]</scope>
    <source>
        <strain evidence="6 7">M08DMB</strain>
    </source>
</reference>
<dbReference type="SUPFAM" id="SSF81340">
    <property type="entry name" value="Clc chloride channel"/>
    <property type="match status" value="1"/>
</dbReference>
<dbReference type="Proteomes" id="UP000440004">
    <property type="component" value="Unassembled WGS sequence"/>
</dbReference>
<feature type="transmembrane region" description="Helical" evidence="5">
    <location>
        <begin position="325"/>
        <end position="342"/>
    </location>
</feature>
<dbReference type="InterPro" id="IPR014743">
    <property type="entry name" value="Cl-channel_core"/>
</dbReference>
<dbReference type="CDD" id="cd03682">
    <property type="entry name" value="ClC_sycA_like"/>
    <property type="match status" value="1"/>
</dbReference>
<dbReference type="GO" id="GO:0015108">
    <property type="term" value="F:chloride transmembrane transporter activity"/>
    <property type="evidence" value="ECO:0007669"/>
    <property type="project" value="InterPro"/>
</dbReference>
<evidence type="ECO:0000256" key="4">
    <source>
        <dbReference type="ARBA" id="ARBA00023136"/>
    </source>
</evidence>
<sequence>MDNKINLRDKSKYMIFTSTLIKWVFWGSIVGVAVGSTSALLLNANDFLTDTRNENNFLLFLLPLGGILIGYIYRYHGANSRRGNDLILEYIHNGNEEVPLRMGPIVYVSTFITHLLGGSTGREGAAIQMGTSIAQGVNRLFKVDKLDRKILIMCGISGGFGSAFGTPITGTIFGMEVIALGKMKYESLVPCFVSSFVGHFVAKSWGVEHSHHIIKIIPDINTMTIIKIILVSIIFSFVSVLYSQLRHGVKNFSEKYLKNLMIRGMIGGIIIILLTYLVGSREYLGRGLPMIDKAFDGQVPPLAFLIKIVFTAITMGMGFRGGEVIPLFFVGATLGNTLSNIVNLPTSFLAAIGLIAVFCGASNVPIACFVFSIELFEGKGIIFFFISCIVSYLFSGHHGIYASQKIYEPKSRLLNLIPGEIITAVEGNKKNTKT</sequence>
<feature type="transmembrane region" description="Helical" evidence="5">
    <location>
        <begin position="20"/>
        <end position="44"/>
    </location>
</feature>
<comment type="subcellular location">
    <subcellularLocation>
        <location evidence="1">Membrane</location>
        <topology evidence="1">Multi-pass membrane protein</topology>
    </subcellularLocation>
</comment>
<evidence type="ECO:0000313" key="7">
    <source>
        <dbReference type="Proteomes" id="UP000440004"/>
    </source>
</evidence>
<proteinExistence type="predicted"/>
<gene>
    <name evidence="6" type="ORF">GC105_07025</name>
</gene>
<feature type="transmembrane region" description="Helical" evidence="5">
    <location>
        <begin position="349"/>
        <end position="375"/>
    </location>
</feature>
<feature type="transmembrane region" description="Helical" evidence="5">
    <location>
        <begin position="150"/>
        <end position="175"/>
    </location>
</feature>
<comment type="caution">
    <text evidence="6">The sequence shown here is derived from an EMBL/GenBank/DDBJ whole genome shotgun (WGS) entry which is preliminary data.</text>
</comment>
<feature type="transmembrane region" description="Helical" evidence="5">
    <location>
        <begin position="260"/>
        <end position="278"/>
    </location>
</feature>
<keyword evidence="4 5" id="KW-0472">Membrane</keyword>
<dbReference type="Gene3D" id="1.10.3080.10">
    <property type="entry name" value="Clc chloride channel"/>
    <property type="match status" value="1"/>
</dbReference>
<dbReference type="GO" id="GO:0016020">
    <property type="term" value="C:membrane"/>
    <property type="evidence" value="ECO:0007669"/>
    <property type="project" value="UniProtKB-SubCell"/>
</dbReference>
<keyword evidence="2 5" id="KW-0812">Transmembrane</keyword>
<feature type="transmembrane region" description="Helical" evidence="5">
    <location>
        <begin position="225"/>
        <end position="245"/>
    </location>
</feature>
<evidence type="ECO:0000256" key="2">
    <source>
        <dbReference type="ARBA" id="ARBA00022692"/>
    </source>
</evidence>
<evidence type="ECO:0000256" key="5">
    <source>
        <dbReference type="SAM" id="Phobius"/>
    </source>
</evidence>
<keyword evidence="3 5" id="KW-1133">Transmembrane helix</keyword>
<dbReference type="EMBL" id="WHNX01000008">
    <property type="protein sequence ID" value="MPW25538.1"/>
    <property type="molecule type" value="Genomic_DNA"/>
</dbReference>
<feature type="transmembrane region" description="Helical" evidence="5">
    <location>
        <begin position="381"/>
        <end position="402"/>
    </location>
</feature>
<dbReference type="InterPro" id="IPR050368">
    <property type="entry name" value="ClC-type_chloride_channel"/>
</dbReference>
<organism evidence="6 7">
    <name type="scientific">Alkalibaculum sporogenes</name>
    <dbReference type="NCBI Taxonomy" id="2655001"/>
    <lineage>
        <taxon>Bacteria</taxon>
        <taxon>Bacillati</taxon>
        <taxon>Bacillota</taxon>
        <taxon>Clostridia</taxon>
        <taxon>Eubacteriales</taxon>
        <taxon>Eubacteriaceae</taxon>
        <taxon>Alkalibaculum</taxon>
    </lineage>
</organism>
<evidence type="ECO:0000256" key="1">
    <source>
        <dbReference type="ARBA" id="ARBA00004141"/>
    </source>
</evidence>
<feature type="transmembrane region" description="Helical" evidence="5">
    <location>
        <begin position="299"/>
        <end position="319"/>
    </location>
</feature>
<feature type="transmembrane region" description="Helical" evidence="5">
    <location>
        <begin position="187"/>
        <end position="205"/>
    </location>
</feature>
<evidence type="ECO:0000256" key="3">
    <source>
        <dbReference type="ARBA" id="ARBA00022989"/>
    </source>
</evidence>
<dbReference type="PANTHER" id="PTHR43427:SF12">
    <property type="entry name" value="CHLORIDE TRANSPORTER"/>
    <property type="match status" value="1"/>
</dbReference>